<dbReference type="AlphaFoldDB" id="A0A2Z4J954"/>
<proteinExistence type="predicted"/>
<keyword evidence="1" id="KW-0472">Membrane</keyword>
<accession>A0A2Z4J954</accession>
<evidence type="ECO:0000313" key="3">
    <source>
        <dbReference type="Proteomes" id="UP000249616"/>
    </source>
</evidence>
<protein>
    <recommendedName>
        <fullName evidence="4">DUF2975 domain-containing protein</fullName>
    </recommendedName>
</protein>
<dbReference type="GeneID" id="32597134"/>
<keyword evidence="1" id="KW-0812">Transmembrane</keyword>
<name>A0A2Z4J954_9ACTN</name>
<sequence>MPNTYRAVFITTLLLLAAQGVLIAVFAFLFYPLSIEAFAPLDEPGTSIRAKIAAVVAIGIVVTASTVRISWVLLRACLREVPARGTLRMALALEAAVLVGSVAVGSSTGMAGAGITLALLVVCHQLDVRHHAHRPAGT</sequence>
<keyword evidence="3" id="KW-1185">Reference proteome</keyword>
<dbReference type="RefSeq" id="WP_053755879.1">
    <property type="nucleotide sequence ID" value="NZ_CBDRHE010000054.1"/>
</dbReference>
<keyword evidence="1" id="KW-1133">Transmembrane helix</keyword>
<dbReference type="KEGG" id="scad:DN051_37020"/>
<dbReference type="EMBL" id="CP030073">
    <property type="protein sequence ID" value="AWW41579.1"/>
    <property type="molecule type" value="Genomic_DNA"/>
</dbReference>
<evidence type="ECO:0008006" key="4">
    <source>
        <dbReference type="Google" id="ProtNLM"/>
    </source>
</evidence>
<organism evidence="2 3">
    <name type="scientific">Streptomyces cadmiisoli</name>
    <dbReference type="NCBI Taxonomy" id="2184053"/>
    <lineage>
        <taxon>Bacteria</taxon>
        <taxon>Bacillati</taxon>
        <taxon>Actinomycetota</taxon>
        <taxon>Actinomycetes</taxon>
        <taxon>Kitasatosporales</taxon>
        <taxon>Streptomycetaceae</taxon>
        <taxon>Streptomyces</taxon>
        <taxon>Streptomyces aurantiacus group</taxon>
    </lineage>
</organism>
<dbReference type="Proteomes" id="UP000249616">
    <property type="component" value="Chromosome"/>
</dbReference>
<feature type="transmembrane region" description="Helical" evidence="1">
    <location>
        <begin position="7"/>
        <end position="32"/>
    </location>
</feature>
<reference evidence="2 3" key="1">
    <citation type="journal article" date="2019" name="Int. J. Syst. Evol. Microbiol.">
        <title>Streptomyces cadmiisoli sp. nov., a novel actinomycete isolated from cadmium-contaminated soil.</title>
        <authorList>
            <person name="Li K."/>
            <person name="Tang X."/>
            <person name="Zhao J."/>
            <person name="Guo Y."/>
            <person name="Tang Y."/>
            <person name="Gao J."/>
        </authorList>
    </citation>
    <scope>NUCLEOTIDE SEQUENCE [LARGE SCALE GENOMIC DNA]</scope>
    <source>
        <strain evidence="2 3">ZFG47</strain>
    </source>
</reference>
<evidence type="ECO:0000313" key="2">
    <source>
        <dbReference type="EMBL" id="AWW41579.1"/>
    </source>
</evidence>
<gene>
    <name evidence="2" type="ORF">DN051_37020</name>
</gene>
<feature type="transmembrane region" description="Helical" evidence="1">
    <location>
        <begin position="52"/>
        <end position="74"/>
    </location>
</feature>
<evidence type="ECO:0000256" key="1">
    <source>
        <dbReference type="SAM" id="Phobius"/>
    </source>
</evidence>